<dbReference type="InterPro" id="IPR025662">
    <property type="entry name" value="Sigma_54_int_dom_ATP-bd_1"/>
</dbReference>
<dbReference type="Gene3D" id="1.10.8.60">
    <property type="match status" value="1"/>
</dbReference>
<dbReference type="Pfam" id="PF02954">
    <property type="entry name" value="HTH_8"/>
    <property type="match status" value="1"/>
</dbReference>
<organism evidence="10 11">
    <name type="scientific">Anoxynatronum buryatiense</name>
    <dbReference type="NCBI Taxonomy" id="489973"/>
    <lineage>
        <taxon>Bacteria</taxon>
        <taxon>Bacillati</taxon>
        <taxon>Bacillota</taxon>
        <taxon>Clostridia</taxon>
        <taxon>Eubacteriales</taxon>
        <taxon>Clostridiaceae</taxon>
        <taxon>Anoxynatronum</taxon>
    </lineage>
</organism>
<keyword evidence="7" id="KW-0597">Phosphoprotein</keyword>
<evidence type="ECO:0000256" key="3">
    <source>
        <dbReference type="ARBA" id="ARBA00022840"/>
    </source>
</evidence>
<evidence type="ECO:0000256" key="2">
    <source>
        <dbReference type="ARBA" id="ARBA00022741"/>
    </source>
</evidence>
<dbReference type="PANTHER" id="PTHR32071:SF57">
    <property type="entry name" value="C4-DICARBOXYLATE TRANSPORT TRANSCRIPTIONAL REGULATORY PROTEIN DCTD"/>
    <property type="match status" value="1"/>
</dbReference>
<evidence type="ECO:0000259" key="9">
    <source>
        <dbReference type="PROSITE" id="PS50110"/>
    </source>
</evidence>
<evidence type="ECO:0000256" key="7">
    <source>
        <dbReference type="PROSITE-ProRule" id="PRU00169"/>
    </source>
</evidence>
<dbReference type="GO" id="GO:0043565">
    <property type="term" value="F:sequence-specific DNA binding"/>
    <property type="evidence" value="ECO:0007669"/>
    <property type="project" value="InterPro"/>
</dbReference>
<dbReference type="InterPro" id="IPR002078">
    <property type="entry name" value="Sigma_54_int"/>
</dbReference>
<comment type="function">
    <text evidence="6">May play the central regulatory role in sporulation. It may be an element of the effector pathway responsible for the activation of sporulation genes in response to nutritional stress. Spo0A may act in concert with spo0H (a sigma factor) to control the expression of some genes that are critical to the sporulation process.</text>
</comment>
<evidence type="ECO:0000256" key="6">
    <source>
        <dbReference type="ARBA" id="ARBA00024867"/>
    </source>
</evidence>
<dbReference type="InterPro" id="IPR027417">
    <property type="entry name" value="P-loop_NTPase"/>
</dbReference>
<dbReference type="InterPro" id="IPR011006">
    <property type="entry name" value="CheY-like_superfamily"/>
</dbReference>
<dbReference type="InterPro" id="IPR025944">
    <property type="entry name" value="Sigma_54_int_dom_CS"/>
</dbReference>
<dbReference type="AlphaFoldDB" id="A0AA45WWI9"/>
<evidence type="ECO:0000256" key="1">
    <source>
        <dbReference type="ARBA" id="ARBA00018672"/>
    </source>
</evidence>
<name>A0AA45WWI9_9CLOT</name>
<dbReference type="Gene3D" id="1.10.10.60">
    <property type="entry name" value="Homeodomain-like"/>
    <property type="match status" value="1"/>
</dbReference>
<feature type="domain" description="Response regulatory" evidence="9">
    <location>
        <begin position="3"/>
        <end position="116"/>
    </location>
</feature>
<dbReference type="PROSITE" id="PS50110">
    <property type="entry name" value="RESPONSE_REGULATORY"/>
    <property type="match status" value="1"/>
</dbReference>
<dbReference type="SMART" id="SM00382">
    <property type="entry name" value="AAA"/>
    <property type="match status" value="1"/>
</dbReference>
<dbReference type="RefSeq" id="WP_283409524.1">
    <property type="nucleotide sequence ID" value="NZ_FXUF01000008.1"/>
</dbReference>
<dbReference type="InterPro" id="IPR002197">
    <property type="entry name" value="HTH_Fis"/>
</dbReference>
<dbReference type="Proteomes" id="UP001158066">
    <property type="component" value="Unassembled WGS sequence"/>
</dbReference>
<feature type="domain" description="Sigma-54 factor interaction" evidence="8">
    <location>
        <begin position="141"/>
        <end position="369"/>
    </location>
</feature>
<dbReference type="EMBL" id="FXUF01000008">
    <property type="protein sequence ID" value="SMP60012.1"/>
    <property type="molecule type" value="Genomic_DNA"/>
</dbReference>
<dbReference type="SUPFAM" id="SSF52540">
    <property type="entry name" value="P-loop containing nucleoside triphosphate hydrolases"/>
    <property type="match status" value="1"/>
</dbReference>
<gene>
    <name evidence="10" type="ORF">SAMN06296020_10833</name>
</gene>
<dbReference type="PANTHER" id="PTHR32071">
    <property type="entry name" value="TRANSCRIPTIONAL REGULATORY PROTEIN"/>
    <property type="match status" value="1"/>
</dbReference>
<dbReference type="InterPro" id="IPR009057">
    <property type="entry name" value="Homeodomain-like_sf"/>
</dbReference>
<accession>A0AA45WWI9</accession>
<keyword evidence="4" id="KW-0805">Transcription regulation</keyword>
<dbReference type="Pfam" id="PF00072">
    <property type="entry name" value="Response_reg"/>
    <property type="match status" value="1"/>
</dbReference>
<sequence>MDKILIVDDEISICSSLTFALEDRFDVQAVTDAGQAMQLARQEIFHLCLLDLKIGQVNGIDVLEQMKAIQPEMVVIMMTAYASISSSVEAIKKGAYTYLTKPLHMEAMLSVIEQALAYQRLNRQLEYLSSELAEKYTDKGIIGNSPPMKVVFSKIEKLKDLDTSVLVVGESGTGKELVARALHFSGQRRKHRFVALNCAAIPENLLESELFGHRKGAFSGANADKPGKFEYANQGTLFLDEIGDMPLGLQAKLLRVLQQKEVTPLGANRPIPLDVRVIAATNQDLNESVRQGTFRQDLYYRLNVVTVSMPALRTMREDLPLLFRHFLKSFQKPGEPVRKLSEEAAQGLMHYDYPGNIRELGNILEGACIMAEGEMIQWHDLPEEVRKTTRIPDKTDNNGEMGKDVFSSLVGMTLEEIERKVIEATLVSHEGHRQKTAEVLGISERGLRNKINRYALGTSDPVSR</sequence>
<keyword evidence="11" id="KW-1185">Reference proteome</keyword>
<dbReference type="Pfam" id="PF25601">
    <property type="entry name" value="AAA_lid_14"/>
    <property type="match status" value="1"/>
</dbReference>
<dbReference type="InterPro" id="IPR001789">
    <property type="entry name" value="Sig_transdc_resp-reg_receiver"/>
</dbReference>
<dbReference type="SUPFAM" id="SSF46689">
    <property type="entry name" value="Homeodomain-like"/>
    <property type="match status" value="1"/>
</dbReference>
<dbReference type="PROSITE" id="PS00675">
    <property type="entry name" value="SIGMA54_INTERACT_1"/>
    <property type="match status" value="1"/>
</dbReference>
<evidence type="ECO:0000256" key="5">
    <source>
        <dbReference type="ARBA" id="ARBA00023163"/>
    </source>
</evidence>
<reference evidence="10" key="1">
    <citation type="submission" date="2017-05" db="EMBL/GenBank/DDBJ databases">
        <authorList>
            <person name="Varghese N."/>
            <person name="Submissions S."/>
        </authorList>
    </citation>
    <scope>NUCLEOTIDE SEQUENCE</scope>
    <source>
        <strain evidence="10">Su22</strain>
    </source>
</reference>
<evidence type="ECO:0000256" key="4">
    <source>
        <dbReference type="ARBA" id="ARBA00023015"/>
    </source>
</evidence>
<dbReference type="Gene3D" id="3.40.50.2300">
    <property type="match status" value="1"/>
</dbReference>
<dbReference type="GO" id="GO:0006355">
    <property type="term" value="P:regulation of DNA-templated transcription"/>
    <property type="evidence" value="ECO:0007669"/>
    <property type="project" value="InterPro"/>
</dbReference>
<protein>
    <recommendedName>
        <fullName evidence="1">Stage 0 sporulation protein A homolog</fullName>
    </recommendedName>
</protein>
<dbReference type="Gene3D" id="3.40.50.300">
    <property type="entry name" value="P-loop containing nucleotide triphosphate hydrolases"/>
    <property type="match status" value="1"/>
</dbReference>
<feature type="modified residue" description="4-aspartylphosphate" evidence="7">
    <location>
        <position position="51"/>
    </location>
</feature>
<dbReference type="CDD" id="cd00009">
    <property type="entry name" value="AAA"/>
    <property type="match status" value="1"/>
</dbReference>
<dbReference type="PROSITE" id="PS00688">
    <property type="entry name" value="SIGMA54_INTERACT_3"/>
    <property type="match status" value="1"/>
</dbReference>
<dbReference type="PROSITE" id="PS50045">
    <property type="entry name" value="SIGMA54_INTERACT_4"/>
    <property type="match status" value="1"/>
</dbReference>
<keyword evidence="2" id="KW-0547">Nucleotide-binding</keyword>
<dbReference type="SUPFAM" id="SSF52172">
    <property type="entry name" value="CheY-like"/>
    <property type="match status" value="1"/>
</dbReference>
<evidence type="ECO:0000313" key="10">
    <source>
        <dbReference type="EMBL" id="SMP60012.1"/>
    </source>
</evidence>
<dbReference type="InterPro" id="IPR058031">
    <property type="entry name" value="AAA_lid_NorR"/>
</dbReference>
<proteinExistence type="predicted"/>
<dbReference type="SMART" id="SM00448">
    <property type="entry name" value="REC"/>
    <property type="match status" value="1"/>
</dbReference>
<comment type="caution">
    <text evidence="10">The sequence shown here is derived from an EMBL/GenBank/DDBJ whole genome shotgun (WGS) entry which is preliminary data.</text>
</comment>
<dbReference type="FunFam" id="3.40.50.300:FF:000006">
    <property type="entry name" value="DNA-binding transcriptional regulator NtrC"/>
    <property type="match status" value="1"/>
</dbReference>
<dbReference type="GO" id="GO:0000160">
    <property type="term" value="P:phosphorelay signal transduction system"/>
    <property type="evidence" value="ECO:0007669"/>
    <property type="project" value="InterPro"/>
</dbReference>
<dbReference type="GO" id="GO:0005524">
    <property type="term" value="F:ATP binding"/>
    <property type="evidence" value="ECO:0007669"/>
    <property type="project" value="UniProtKB-KW"/>
</dbReference>
<dbReference type="Pfam" id="PF00158">
    <property type="entry name" value="Sigma54_activat"/>
    <property type="match status" value="1"/>
</dbReference>
<dbReference type="PRINTS" id="PR01590">
    <property type="entry name" value="HTHFIS"/>
</dbReference>
<dbReference type="InterPro" id="IPR003593">
    <property type="entry name" value="AAA+_ATPase"/>
</dbReference>
<keyword evidence="3" id="KW-0067">ATP-binding</keyword>
<keyword evidence="5" id="KW-0804">Transcription</keyword>
<evidence type="ECO:0000313" key="11">
    <source>
        <dbReference type="Proteomes" id="UP001158066"/>
    </source>
</evidence>
<evidence type="ECO:0000259" key="8">
    <source>
        <dbReference type="PROSITE" id="PS50045"/>
    </source>
</evidence>